<dbReference type="InterPro" id="IPR001810">
    <property type="entry name" value="F-box_dom"/>
</dbReference>
<evidence type="ECO:0000259" key="1">
    <source>
        <dbReference type="Pfam" id="PF00646"/>
    </source>
</evidence>
<accession>A0A226ENH0</accession>
<dbReference type="InterPro" id="IPR032675">
    <property type="entry name" value="LRR_dom_sf"/>
</dbReference>
<dbReference type="Pfam" id="PF00646">
    <property type="entry name" value="F-box"/>
    <property type="match status" value="1"/>
</dbReference>
<feature type="domain" description="F-box" evidence="1">
    <location>
        <begin position="15"/>
        <end position="39"/>
    </location>
</feature>
<dbReference type="EMBL" id="LNIX01000003">
    <property type="protein sequence ID" value="OXA58126.1"/>
    <property type="molecule type" value="Genomic_DNA"/>
</dbReference>
<dbReference type="SUPFAM" id="SSF81383">
    <property type="entry name" value="F-box domain"/>
    <property type="match status" value="1"/>
</dbReference>
<keyword evidence="3" id="KW-1185">Reference proteome</keyword>
<dbReference type="Gene3D" id="3.80.10.10">
    <property type="entry name" value="Ribonuclease Inhibitor"/>
    <property type="match status" value="1"/>
</dbReference>
<evidence type="ECO:0000313" key="3">
    <source>
        <dbReference type="Proteomes" id="UP000198287"/>
    </source>
</evidence>
<reference evidence="2 3" key="1">
    <citation type="submission" date="2015-12" db="EMBL/GenBank/DDBJ databases">
        <title>The genome of Folsomia candida.</title>
        <authorList>
            <person name="Faddeeva A."/>
            <person name="Derks M.F."/>
            <person name="Anvar Y."/>
            <person name="Smit S."/>
            <person name="Van Straalen N."/>
            <person name="Roelofs D."/>
        </authorList>
    </citation>
    <scope>NUCLEOTIDE SEQUENCE [LARGE SCALE GENOMIC DNA]</scope>
    <source>
        <strain evidence="2 3">VU population</strain>
        <tissue evidence="2">Whole body</tissue>
    </source>
</reference>
<dbReference type="Proteomes" id="UP000198287">
    <property type="component" value="Unassembled WGS sequence"/>
</dbReference>
<dbReference type="InterPro" id="IPR036047">
    <property type="entry name" value="F-box-like_dom_sf"/>
</dbReference>
<organism evidence="2 3">
    <name type="scientific">Folsomia candida</name>
    <name type="common">Springtail</name>
    <dbReference type="NCBI Taxonomy" id="158441"/>
    <lineage>
        <taxon>Eukaryota</taxon>
        <taxon>Metazoa</taxon>
        <taxon>Ecdysozoa</taxon>
        <taxon>Arthropoda</taxon>
        <taxon>Hexapoda</taxon>
        <taxon>Collembola</taxon>
        <taxon>Entomobryomorpha</taxon>
        <taxon>Isotomoidea</taxon>
        <taxon>Isotomidae</taxon>
        <taxon>Proisotominae</taxon>
        <taxon>Folsomia</taxon>
    </lineage>
</organism>
<name>A0A226ENH0_FOLCA</name>
<proteinExistence type="predicted"/>
<dbReference type="SUPFAM" id="SSF52047">
    <property type="entry name" value="RNI-like"/>
    <property type="match status" value="1"/>
</dbReference>
<evidence type="ECO:0000313" key="2">
    <source>
        <dbReference type="EMBL" id="OXA58126.1"/>
    </source>
</evidence>
<gene>
    <name evidence="2" type="ORF">Fcan01_07573</name>
</gene>
<dbReference type="CDD" id="cd09917">
    <property type="entry name" value="F-box_SF"/>
    <property type="match status" value="1"/>
</dbReference>
<comment type="caution">
    <text evidence="2">The sequence shown here is derived from an EMBL/GenBank/DDBJ whole genome shotgun (WGS) entry which is preliminary data.</text>
</comment>
<sequence length="321" mass="37074">MEKVVSAHPLLLYTVLRRILSHLTFKDILSMRQVCSEWMIEADHKLKDKVSVKIFCLDQLKRFVNEISEDGIYIVSHYHIEGLNLNRIEASNFLNKFGPTITSLSINFCDWKSTTFRISLFKKLPNLTSLEVSSKKNCGQLLECLMPMNCLPYGSFVHLNNMRELRIQGDFSNRTDLFYDILKSSPNLRIIHLSKYHQDNDDLFGTWFVEIILSCQFSHLSSLEVECTLIQQQVDLLSEKAYPLRRLSIDLEMDAVDNKSIDKILGHFPLLESVEIGVDNVPPSTFRNWKHIHSCSTIQNGNRVKVMFPKHASNNNNVLEP</sequence>
<protein>
    <recommendedName>
        <fullName evidence="1">F-box domain-containing protein</fullName>
    </recommendedName>
</protein>
<dbReference type="AlphaFoldDB" id="A0A226ENH0"/>